<evidence type="ECO:0000256" key="2">
    <source>
        <dbReference type="SAM" id="Phobius"/>
    </source>
</evidence>
<protein>
    <recommendedName>
        <fullName evidence="5">Secreted protein</fullName>
    </recommendedName>
</protein>
<feature type="region of interest" description="Disordered" evidence="1">
    <location>
        <begin position="183"/>
        <end position="238"/>
    </location>
</feature>
<keyword evidence="2" id="KW-0472">Membrane</keyword>
<keyword evidence="2" id="KW-1133">Transmembrane helix</keyword>
<evidence type="ECO:0000313" key="3">
    <source>
        <dbReference type="EMBL" id="MBB6492267.1"/>
    </source>
</evidence>
<feature type="transmembrane region" description="Helical" evidence="2">
    <location>
        <begin position="12"/>
        <end position="34"/>
    </location>
</feature>
<reference evidence="3 4" key="1">
    <citation type="submission" date="2020-08" db="EMBL/GenBank/DDBJ databases">
        <title>Genomic Encyclopedia of Type Strains, Phase IV (KMG-V): Genome sequencing to study the core and pangenomes of soil and plant-associated prokaryotes.</title>
        <authorList>
            <person name="Whitman W."/>
        </authorList>
    </citation>
    <scope>NUCLEOTIDE SEQUENCE [LARGE SCALE GENOMIC DNA]</scope>
    <source>
        <strain evidence="3 4">SEMIA 4059</strain>
    </source>
</reference>
<proteinExistence type="predicted"/>
<keyword evidence="2" id="KW-0812">Transmembrane</keyword>
<keyword evidence="4" id="KW-1185">Reference proteome</keyword>
<comment type="caution">
    <text evidence="3">The sequence shown here is derived from an EMBL/GenBank/DDBJ whole genome shotgun (WGS) entry which is preliminary data.</text>
</comment>
<evidence type="ECO:0000256" key="1">
    <source>
        <dbReference type="SAM" id="MobiDB-lite"/>
    </source>
</evidence>
<organism evidence="3 4">
    <name type="scientific">Rhizobium tropici</name>
    <dbReference type="NCBI Taxonomy" id="398"/>
    <lineage>
        <taxon>Bacteria</taxon>
        <taxon>Pseudomonadati</taxon>
        <taxon>Pseudomonadota</taxon>
        <taxon>Alphaproteobacteria</taxon>
        <taxon>Hyphomicrobiales</taxon>
        <taxon>Rhizobiaceae</taxon>
        <taxon>Rhizobium/Agrobacterium group</taxon>
        <taxon>Rhizobium</taxon>
    </lineage>
</organism>
<gene>
    <name evidence="3" type="ORF">GGD45_002673</name>
</gene>
<accession>A0ABR6QZ95</accession>
<evidence type="ECO:0000313" key="4">
    <source>
        <dbReference type="Proteomes" id="UP000526625"/>
    </source>
</evidence>
<name>A0ABR6QZ95_RHITR</name>
<evidence type="ECO:0008006" key="5">
    <source>
        <dbReference type="Google" id="ProtNLM"/>
    </source>
</evidence>
<sequence length="238" mass="25932">MPTQSSASSGLATIWIPRCCSAMLFPFLFLSALWHSRGGLSLFSKAIPSGQTRWPRHIPGRLPTCVISRPSDRILQGIRLPAMPYRPVPAARLVRLHHVVTVTHLRHPAISNEPGCFYTFCGRATGENRPAMRLHKRIRGMNDPAVADRLPDSPRPPKPPAIHSGRLNKPLVADMVLTTGLDATPEPATAASGGTACPRSVVGHPPLKPRPFRPAYAARPALRPEKMHPPRNVPSNAL</sequence>
<dbReference type="Proteomes" id="UP000526625">
    <property type="component" value="Unassembled WGS sequence"/>
</dbReference>
<feature type="region of interest" description="Disordered" evidence="1">
    <location>
        <begin position="144"/>
        <end position="167"/>
    </location>
</feature>
<dbReference type="EMBL" id="JACHBF010000006">
    <property type="protein sequence ID" value="MBB6492267.1"/>
    <property type="molecule type" value="Genomic_DNA"/>
</dbReference>